<comment type="caution">
    <text evidence="1">The sequence shown here is derived from an EMBL/GenBank/DDBJ whole genome shotgun (WGS) entry which is preliminary data.</text>
</comment>
<proteinExistence type="predicted"/>
<name>A0A6G4X6M5_9ACTN</name>
<organism evidence="1 2">
    <name type="scientific">Streptomyces boncukensis</name>
    <dbReference type="NCBI Taxonomy" id="2711219"/>
    <lineage>
        <taxon>Bacteria</taxon>
        <taxon>Bacillati</taxon>
        <taxon>Actinomycetota</taxon>
        <taxon>Actinomycetes</taxon>
        <taxon>Kitasatosporales</taxon>
        <taxon>Streptomycetaceae</taxon>
        <taxon>Streptomyces</taxon>
    </lineage>
</organism>
<keyword evidence="2" id="KW-1185">Reference proteome</keyword>
<evidence type="ECO:0000313" key="2">
    <source>
        <dbReference type="Proteomes" id="UP000477722"/>
    </source>
</evidence>
<sequence>MALGIAGAFFFLLGLLLTSNYRGFTETALNVIVRVNPVTRGARTIHLRVAGGVALFNGAAAMLAGFSGAASA</sequence>
<evidence type="ECO:0000313" key="1">
    <source>
        <dbReference type="EMBL" id="NGO73186.1"/>
    </source>
</evidence>
<dbReference type="AlphaFoldDB" id="A0A6G4X6M5"/>
<accession>A0A6G4X6M5</accession>
<gene>
    <name evidence="1" type="ORF">G5C65_33620</name>
</gene>
<protein>
    <submittedName>
        <fullName evidence="1">Uncharacterized protein</fullName>
    </submittedName>
</protein>
<dbReference type="Proteomes" id="UP000477722">
    <property type="component" value="Unassembled WGS sequence"/>
</dbReference>
<dbReference type="EMBL" id="JAAKZZ010000647">
    <property type="protein sequence ID" value="NGO73186.1"/>
    <property type="molecule type" value="Genomic_DNA"/>
</dbReference>
<dbReference type="RefSeq" id="WP_165302847.1">
    <property type="nucleotide sequence ID" value="NZ_JAAKZZ010000647.1"/>
</dbReference>
<reference evidence="1 2" key="1">
    <citation type="submission" date="2020-02" db="EMBL/GenBank/DDBJ databases">
        <title>Whole-genome analyses of novel actinobacteria.</title>
        <authorList>
            <person name="Sahin N."/>
            <person name="Tatar D."/>
        </authorList>
    </citation>
    <scope>NUCLEOTIDE SEQUENCE [LARGE SCALE GENOMIC DNA]</scope>
    <source>
        <strain evidence="1 2">SB3404</strain>
    </source>
</reference>